<organism evidence="1 2">
    <name type="scientific">Miniphocaeibacter halophilus</name>
    <dbReference type="NCBI Taxonomy" id="2931922"/>
    <lineage>
        <taxon>Bacteria</taxon>
        <taxon>Bacillati</taxon>
        <taxon>Bacillota</taxon>
        <taxon>Tissierellia</taxon>
        <taxon>Tissierellales</taxon>
        <taxon>Peptoniphilaceae</taxon>
        <taxon>Miniphocaeibacter</taxon>
    </lineage>
</organism>
<accession>A0AC61MT09</accession>
<dbReference type="Proteomes" id="UP000595814">
    <property type="component" value="Chromosome"/>
</dbReference>
<evidence type="ECO:0000313" key="2">
    <source>
        <dbReference type="Proteomes" id="UP000595814"/>
    </source>
</evidence>
<reference evidence="1 2" key="1">
    <citation type="journal article" date="2022" name="Int. J. Syst. Evol. Microbiol.">
        <title>Miniphocaeibacter halophilus sp. nov., an ammonium-tolerant acetate-producing bacterium isolated from a biogas system.</title>
        <authorList>
            <person name="Schnurer A."/>
            <person name="Singh A."/>
            <person name="Bi S."/>
            <person name="Qiao W."/>
            <person name="Westerholm M."/>
        </authorList>
    </citation>
    <scope>NUCLEOTIDE SEQUENCE [LARGE SCALE GENOMIC DNA]</scope>
    <source>
        <strain evidence="1 2">AMB_01</strain>
    </source>
</reference>
<name>A0AC61MT09_9FIRM</name>
<protein>
    <submittedName>
        <fullName evidence="1">Uncharacterized protein</fullName>
    </submittedName>
</protein>
<sequence length="54" mass="6308">MEVLKTYIENIFSSYKEDEKSIRIKNDILTHMEDEYEDLILNGKSSEEAVGIII</sequence>
<keyword evidence="2" id="KW-1185">Reference proteome</keyword>
<proteinExistence type="predicted"/>
<evidence type="ECO:0000313" key="1">
    <source>
        <dbReference type="EMBL" id="QQK08722.1"/>
    </source>
</evidence>
<dbReference type="EMBL" id="CP066744">
    <property type="protein sequence ID" value="QQK08722.1"/>
    <property type="molecule type" value="Genomic_DNA"/>
</dbReference>
<gene>
    <name evidence="1" type="ORF">JFY71_04055</name>
</gene>